<dbReference type="Pfam" id="PF04478">
    <property type="entry name" value="Mid2"/>
    <property type="match status" value="1"/>
</dbReference>
<dbReference type="EMBL" id="RYZI01000006">
    <property type="protein sequence ID" value="RWA14565.1"/>
    <property type="molecule type" value="Genomic_DNA"/>
</dbReference>
<protein>
    <recommendedName>
        <fullName evidence="3">Mid2 domain-containing protein</fullName>
    </recommendedName>
</protein>
<feature type="compositionally biased region" description="Low complexity" evidence="1">
    <location>
        <begin position="252"/>
        <end position="263"/>
    </location>
</feature>
<evidence type="ECO:0000256" key="2">
    <source>
        <dbReference type="SAM" id="Phobius"/>
    </source>
</evidence>
<dbReference type="AlphaFoldDB" id="A0A439DJH5"/>
<feature type="domain" description="Mid2" evidence="3">
    <location>
        <begin position="126"/>
        <end position="185"/>
    </location>
</feature>
<feature type="compositionally biased region" description="Low complexity" evidence="1">
    <location>
        <begin position="113"/>
        <end position="138"/>
    </location>
</feature>
<dbReference type="InterPro" id="IPR007567">
    <property type="entry name" value="Mid2_dom"/>
</dbReference>
<name>A0A439DJH5_9PEZI</name>
<feature type="transmembrane region" description="Helical" evidence="2">
    <location>
        <begin position="155"/>
        <end position="179"/>
    </location>
</feature>
<keyword evidence="2" id="KW-1133">Transmembrane helix</keyword>
<comment type="caution">
    <text evidence="4">The sequence shown here is derived from an EMBL/GenBank/DDBJ whole genome shotgun (WGS) entry which is preliminary data.</text>
</comment>
<sequence>MNGNEDWPIANTSTQRWFHLHDNDKKDFLTRKGGFILDYVAIEWSKFNPSFLNHPLYLQCEWQNSSVSGNSSSQLFAVYEGDSKYAVSNLTQTGKVNNTSDAAPPAREEYIQSSSSTPSATLGTTTSSTSGTGSTATANGIQASSQGPSGLSRNGIIGVAVGVGVAGLLVAGVLAWLCCIRRRKSATRQVMPSYGSEVGVHTIIQDKEIPAVIETSSPQSTYGGEERPSADHYAPYSDRSATSPAPHHRRTTSAAATAAAATSETDLSWSRGAPTPTSVIASRYAHLVEEGMTEDEIRRLEEEERQLDVAIEHAGRRGNS</sequence>
<dbReference type="Proteomes" id="UP000286045">
    <property type="component" value="Unassembled WGS sequence"/>
</dbReference>
<organism evidence="4 5">
    <name type="scientific">Xylaria grammica</name>
    <dbReference type="NCBI Taxonomy" id="363999"/>
    <lineage>
        <taxon>Eukaryota</taxon>
        <taxon>Fungi</taxon>
        <taxon>Dikarya</taxon>
        <taxon>Ascomycota</taxon>
        <taxon>Pezizomycotina</taxon>
        <taxon>Sordariomycetes</taxon>
        <taxon>Xylariomycetidae</taxon>
        <taxon>Xylariales</taxon>
        <taxon>Xylariaceae</taxon>
        <taxon>Xylaria</taxon>
    </lineage>
</organism>
<keyword evidence="2" id="KW-0472">Membrane</keyword>
<feature type="compositionally biased region" description="Polar residues" evidence="1">
    <location>
        <begin position="139"/>
        <end position="149"/>
    </location>
</feature>
<accession>A0A439DJH5</accession>
<feature type="region of interest" description="Disordered" evidence="1">
    <location>
        <begin position="217"/>
        <end position="275"/>
    </location>
</feature>
<evidence type="ECO:0000259" key="3">
    <source>
        <dbReference type="Pfam" id="PF04478"/>
    </source>
</evidence>
<evidence type="ECO:0000313" key="5">
    <source>
        <dbReference type="Proteomes" id="UP000286045"/>
    </source>
</evidence>
<reference evidence="4 5" key="1">
    <citation type="submission" date="2018-12" db="EMBL/GenBank/DDBJ databases">
        <title>Draft genome sequence of Xylaria grammica IHI A82.</title>
        <authorList>
            <person name="Buettner E."/>
            <person name="Kellner H."/>
        </authorList>
    </citation>
    <scope>NUCLEOTIDE SEQUENCE [LARGE SCALE GENOMIC DNA]</scope>
    <source>
        <strain evidence="4 5">IHI A82</strain>
    </source>
</reference>
<proteinExistence type="predicted"/>
<evidence type="ECO:0000313" key="4">
    <source>
        <dbReference type="EMBL" id="RWA14565.1"/>
    </source>
</evidence>
<dbReference type="STRING" id="363999.A0A439DJH5"/>
<evidence type="ECO:0000256" key="1">
    <source>
        <dbReference type="SAM" id="MobiDB-lite"/>
    </source>
</evidence>
<feature type="region of interest" description="Disordered" evidence="1">
    <location>
        <begin position="94"/>
        <end position="149"/>
    </location>
</feature>
<gene>
    <name evidence="4" type="ORF">EKO27_g510</name>
</gene>
<keyword evidence="5" id="KW-1185">Reference proteome</keyword>
<keyword evidence="2" id="KW-0812">Transmembrane</keyword>